<accession>A0AAP9EDG5</accession>
<keyword evidence="1" id="KW-0472">Membrane</keyword>
<feature type="transmembrane region" description="Helical" evidence="1">
    <location>
        <begin position="44"/>
        <end position="63"/>
    </location>
</feature>
<feature type="transmembrane region" description="Helical" evidence="1">
    <location>
        <begin position="7"/>
        <end position="24"/>
    </location>
</feature>
<proteinExistence type="predicted"/>
<protein>
    <submittedName>
        <fullName evidence="2">Uncharacterized protein</fullName>
    </submittedName>
</protein>
<dbReference type="Proteomes" id="UP000321298">
    <property type="component" value="Chromosome"/>
</dbReference>
<keyword evidence="3" id="KW-1185">Reference proteome</keyword>
<evidence type="ECO:0000256" key="1">
    <source>
        <dbReference type="SAM" id="Phobius"/>
    </source>
</evidence>
<evidence type="ECO:0000313" key="2">
    <source>
        <dbReference type="EMBL" id="QEA44650.1"/>
    </source>
</evidence>
<sequence>MGKVNIKALFAITSVMGLLMFLLSEKGDYVYLIDYGSQPLLVKMTYFGLLVSPFLAIVGRLSIWQTGAYLNRLIRTKNMYSLIISAYIKSLVLVLISVGVISIINQVMVHQFSLMSTLNLFVAYALYTAFYLLLELLFKSGIAILAISLPLLAIAMGSANLKALGTLVFQKSNALWQPMITILLTILVIIAIYINMKRKDFYGEG</sequence>
<name>A0AAP9EDG5_LEULA</name>
<dbReference type="GeneID" id="66532177"/>
<feature type="transmembrane region" description="Helical" evidence="1">
    <location>
        <begin position="175"/>
        <end position="194"/>
    </location>
</feature>
<keyword evidence="1" id="KW-1133">Transmembrane helix</keyword>
<reference evidence="2 3" key="1">
    <citation type="submission" date="2019-06" db="EMBL/GenBank/DDBJ databases">
        <title>Genome analyses of bacteria isolated from kimchi.</title>
        <authorList>
            <person name="Lee S."/>
            <person name="Ahn S."/>
            <person name="Roh S."/>
        </authorList>
    </citation>
    <scope>NUCLEOTIDE SEQUENCE [LARGE SCALE GENOMIC DNA]</scope>
    <source>
        <strain evidence="2 3">CBA3625</strain>
    </source>
</reference>
<feature type="transmembrane region" description="Helical" evidence="1">
    <location>
        <begin position="141"/>
        <end position="163"/>
    </location>
</feature>
<evidence type="ECO:0000313" key="3">
    <source>
        <dbReference type="Proteomes" id="UP000321298"/>
    </source>
</evidence>
<feature type="transmembrane region" description="Helical" evidence="1">
    <location>
        <begin position="84"/>
        <end position="108"/>
    </location>
</feature>
<feature type="transmembrane region" description="Helical" evidence="1">
    <location>
        <begin position="114"/>
        <end position="134"/>
    </location>
</feature>
<gene>
    <name evidence="2" type="ORF">FGL83_08200</name>
</gene>
<dbReference type="EMBL" id="CP042387">
    <property type="protein sequence ID" value="QEA44650.1"/>
    <property type="molecule type" value="Genomic_DNA"/>
</dbReference>
<organism evidence="2 3">
    <name type="scientific">Leuconostoc lactis</name>
    <dbReference type="NCBI Taxonomy" id="1246"/>
    <lineage>
        <taxon>Bacteria</taxon>
        <taxon>Bacillati</taxon>
        <taxon>Bacillota</taxon>
        <taxon>Bacilli</taxon>
        <taxon>Lactobacillales</taxon>
        <taxon>Lactobacillaceae</taxon>
        <taxon>Leuconostoc</taxon>
    </lineage>
</organism>
<dbReference type="AlphaFoldDB" id="A0AAP9EDG5"/>
<keyword evidence="1" id="KW-0812">Transmembrane</keyword>
<dbReference type="RefSeq" id="WP_147001378.1">
    <property type="nucleotide sequence ID" value="NZ_CP042387.1"/>
</dbReference>